<sequence length="497" mass="55354">MILNTGLNSLKSRDIFKGDVKIIKKSKPGPVVFIVTNGLGAVEAVKKDSNFNVGDVVYIEGEVNEHKGRLQIELSSIKKSNMDFDTIILEKATPVRKDFSIKSNRYVTMREIIIAIATRIRKAVLEGQPIMIRHHNDSDGIISGLCIEQGCLGLMRNLGIDPRYLLFRSPSKAPFYASGDVFRDLVLSKRFVESDSNIKPLIIVADNGSTPEDAFGLNTLKTLGYEAIVIDHHNPVVLNNGITSVDEFVSLHLNPYKLGLDSKTSAGMLCYEIARYIWEKFENPLFPAVAGISDRCDIPETELYISKTGKTRQELSEIGTAIDYISYQLKHDAGKGVYEELFENFDFVKIVNSEVRKGFETQLQSTLPYVRNQDINGILLSTIDVGKYTIRFTYPAPGLVTSRIHEITAAENDSNAVLTLGHIEDMIIIRANKPVLPVQSIIKNLKQKFPNANVDGGGHEMAGTIRFVPAHKEELLEEIKTMLKNRPAPSEEDSQNS</sequence>
<evidence type="ECO:0000313" key="1">
    <source>
        <dbReference type="EMBL" id="HGW29681.1"/>
    </source>
</evidence>
<name>A0A7C4Y2R8_UNCKA</name>
<dbReference type="AlphaFoldDB" id="A0A7C4Y2R8"/>
<proteinExistence type="predicted"/>
<dbReference type="InterPro" id="IPR051673">
    <property type="entry name" value="SSDNA_exonuclease_RecJ"/>
</dbReference>
<evidence type="ECO:0008006" key="2">
    <source>
        <dbReference type="Google" id="ProtNLM"/>
    </source>
</evidence>
<protein>
    <recommendedName>
        <fullName evidence="2">DDH domain-containing protein</fullName>
    </recommendedName>
</protein>
<reference evidence="1" key="1">
    <citation type="journal article" date="2020" name="mSystems">
        <title>Genome- and Community-Level Interaction Insights into Carbon Utilization and Element Cycling Functions of Hydrothermarchaeota in Hydrothermal Sediment.</title>
        <authorList>
            <person name="Zhou Z."/>
            <person name="Liu Y."/>
            <person name="Xu W."/>
            <person name="Pan J."/>
            <person name="Luo Z.H."/>
            <person name="Li M."/>
        </authorList>
    </citation>
    <scope>NUCLEOTIDE SEQUENCE [LARGE SCALE GENOMIC DNA]</scope>
    <source>
        <strain evidence="1">SpSt-417</strain>
    </source>
</reference>
<accession>A0A7C4Y2R8</accession>
<dbReference type="EMBL" id="DSRT01000108">
    <property type="protein sequence ID" value="HGW29681.1"/>
    <property type="molecule type" value="Genomic_DNA"/>
</dbReference>
<gene>
    <name evidence="1" type="ORF">ENR63_02035</name>
</gene>
<dbReference type="SUPFAM" id="SSF64182">
    <property type="entry name" value="DHH phosphoesterases"/>
    <property type="match status" value="1"/>
</dbReference>
<dbReference type="Gene3D" id="3.90.1640.30">
    <property type="match status" value="1"/>
</dbReference>
<dbReference type="PANTHER" id="PTHR30255:SF2">
    <property type="entry name" value="SINGLE-STRANDED-DNA-SPECIFIC EXONUCLEASE RECJ"/>
    <property type="match status" value="1"/>
</dbReference>
<comment type="caution">
    <text evidence="1">The sequence shown here is derived from an EMBL/GenBank/DDBJ whole genome shotgun (WGS) entry which is preliminary data.</text>
</comment>
<dbReference type="PANTHER" id="PTHR30255">
    <property type="entry name" value="SINGLE-STRANDED-DNA-SPECIFIC EXONUCLEASE RECJ"/>
    <property type="match status" value="1"/>
</dbReference>
<organism evidence="1">
    <name type="scientific">candidate division WWE3 bacterium</name>
    <dbReference type="NCBI Taxonomy" id="2053526"/>
    <lineage>
        <taxon>Bacteria</taxon>
        <taxon>Katanobacteria</taxon>
    </lineage>
</organism>
<dbReference type="InterPro" id="IPR038763">
    <property type="entry name" value="DHH_sf"/>
</dbReference>